<dbReference type="AlphaFoldDB" id="A0A7R9ZSU7"/>
<proteinExistence type="predicted"/>
<gene>
    <name evidence="1" type="ORF">CAUS1442_LOCUS14860</name>
</gene>
<evidence type="ECO:0000313" key="1">
    <source>
        <dbReference type="EMBL" id="CAD8342725.1"/>
    </source>
</evidence>
<dbReference type="EMBL" id="HBEF01024073">
    <property type="protein sequence ID" value="CAD8342725.1"/>
    <property type="molecule type" value="Transcribed_RNA"/>
</dbReference>
<accession>A0A7R9ZSU7</accession>
<organism evidence="1">
    <name type="scientific">Craspedostauros australis</name>
    <dbReference type="NCBI Taxonomy" id="1486917"/>
    <lineage>
        <taxon>Eukaryota</taxon>
        <taxon>Sar</taxon>
        <taxon>Stramenopiles</taxon>
        <taxon>Ochrophyta</taxon>
        <taxon>Bacillariophyta</taxon>
        <taxon>Bacillariophyceae</taxon>
        <taxon>Bacillariophycidae</taxon>
        <taxon>Naviculales</taxon>
        <taxon>Naviculaceae</taxon>
        <taxon>Craspedostauros</taxon>
    </lineage>
</organism>
<name>A0A7R9ZSU7_9STRA</name>
<reference evidence="1" key="1">
    <citation type="submission" date="2021-01" db="EMBL/GenBank/DDBJ databases">
        <authorList>
            <person name="Corre E."/>
            <person name="Pelletier E."/>
            <person name="Niang G."/>
            <person name="Scheremetjew M."/>
            <person name="Finn R."/>
            <person name="Kale V."/>
            <person name="Holt S."/>
            <person name="Cochrane G."/>
            <person name="Meng A."/>
            <person name="Brown T."/>
            <person name="Cohen L."/>
        </authorList>
    </citation>
    <scope>NUCLEOTIDE SEQUENCE</scope>
    <source>
        <strain evidence="1">CCMP3328</strain>
    </source>
</reference>
<protein>
    <submittedName>
        <fullName evidence="1">Uncharacterized protein</fullName>
    </submittedName>
</protein>
<sequence length="111" mass="12559">MSGISMLETTAASEHQQQWSRIWMTVVTVARTQDQRMNRETNLASNQAVHRPICRIGRKQQQRKCQNEGASKSIEDACANKTNVPYVAYVKRSTCTCKDGTSGIDWIVIQQ</sequence>